<evidence type="ECO:0000313" key="1">
    <source>
        <dbReference type="EMBL" id="SEQ98989.1"/>
    </source>
</evidence>
<accession>A0A1H9KIT8</accession>
<reference evidence="1 2" key="1">
    <citation type="submission" date="2016-10" db="EMBL/GenBank/DDBJ databases">
        <authorList>
            <person name="de Groot N.N."/>
        </authorList>
    </citation>
    <scope>NUCLEOTIDE SEQUENCE [LARGE SCALE GENOMIC DNA]</scope>
    <source>
        <strain evidence="1 2">DSM 21035</strain>
    </source>
</reference>
<evidence type="ECO:0000313" key="2">
    <source>
        <dbReference type="Proteomes" id="UP000198999"/>
    </source>
</evidence>
<gene>
    <name evidence="1" type="ORF">SAMN05421824_2772</name>
</gene>
<dbReference type="Proteomes" id="UP000198999">
    <property type="component" value="Unassembled WGS sequence"/>
</dbReference>
<dbReference type="STRING" id="419940.SAMN05421824_2772"/>
<protein>
    <submittedName>
        <fullName evidence="1">Uncharacterized protein</fullName>
    </submittedName>
</protein>
<keyword evidence="2" id="KW-1185">Reference proteome</keyword>
<proteinExistence type="predicted"/>
<name>A0A1H9KIT8_9FLAO</name>
<dbReference type="AlphaFoldDB" id="A0A1H9KIT8"/>
<dbReference type="EMBL" id="FOFN01000004">
    <property type="protein sequence ID" value="SEQ98989.1"/>
    <property type="molecule type" value="Genomic_DNA"/>
</dbReference>
<sequence length="145" mass="16799">MKSYKTHIIKFFAVLISMIYLGSPLQNEILNICHNLSHNLSMPSYIISHDYEVNSRQLNKLPEPSYMSDSHRLLDDLALALNQDTDESDTEFPSTKNVKVDKHVCSNNYKLRICVYLEHTALIYNHCKILLLKHSKKEKIPPQIS</sequence>
<organism evidence="1 2">
    <name type="scientific">Hyunsoonleella jejuensis</name>
    <dbReference type="NCBI Taxonomy" id="419940"/>
    <lineage>
        <taxon>Bacteria</taxon>
        <taxon>Pseudomonadati</taxon>
        <taxon>Bacteroidota</taxon>
        <taxon>Flavobacteriia</taxon>
        <taxon>Flavobacteriales</taxon>
        <taxon>Flavobacteriaceae</taxon>
    </lineage>
</organism>